<organism evidence="2 3">
    <name type="scientific">Stenotrophomonas mori</name>
    <dbReference type="NCBI Taxonomy" id="2871096"/>
    <lineage>
        <taxon>Bacteria</taxon>
        <taxon>Pseudomonadati</taxon>
        <taxon>Pseudomonadota</taxon>
        <taxon>Gammaproteobacteria</taxon>
        <taxon>Lysobacterales</taxon>
        <taxon>Lysobacteraceae</taxon>
        <taxon>Stenotrophomonas</taxon>
    </lineage>
</organism>
<evidence type="ECO:0000313" key="2">
    <source>
        <dbReference type="EMBL" id="MCL7714315.1"/>
    </source>
</evidence>
<keyword evidence="3" id="KW-1185">Reference proteome</keyword>
<dbReference type="RefSeq" id="WP_250063039.1">
    <property type="nucleotide sequence ID" value="NZ_JAIKTS010000001.1"/>
</dbReference>
<sequence>MSLLRIRLTGTDDDALAVSDLLNGLEGIEHVEDTDGLMPRMDDEDSSSAGLSDDLGPGLHELEVEVGNAATARTLQSALARLARERGVVIEYEDDGTAS</sequence>
<accession>A0ABT0SG66</accession>
<evidence type="ECO:0000313" key="3">
    <source>
        <dbReference type="Proteomes" id="UP001431235"/>
    </source>
</evidence>
<feature type="region of interest" description="Disordered" evidence="1">
    <location>
        <begin position="35"/>
        <end position="58"/>
    </location>
</feature>
<gene>
    <name evidence="2" type="ORF">K5L01_06585</name>
</gene>
<name>A0ABT0SG66_9GAMM</name>
<dbReference type="EMBL" id="JAIKTS010000001">
    <property type="protein sequence ID" value="MCL7714315.1"/>
    <property type="molecule type" value="Genomic_DNA"/>
</dbReference>
<dbReference type="Proteomes" id="UP001431235">
    <property type="component" value="Unassembled WGS sequence"/>
</dbReference>
<reference evidence="2 3" key="1">
    <citation type="submission" date="2021-08" db="EMBL/GenBank/DDBJ databases">
        <title>Novel members of of the genus Stenotrophomonas from differernt environment.</title>
        <authorList>
            <person name="Deng Y."/>
        </authorList>
    </citation>
    <scope>NUCLEOTIDE SEQUENCE [LARGE SCALE GENOMIC DNA]</scope>
    <source>
        <strain evidence="2 3">CPCC 101365</strain>
    </source>
</reference>
<feature type="compositionally biased region" description="Low complexity" evidence="1">
    <location>
        <begin position="47"/>
        <end position="58"/>
    </location>
</feature>
<protein>
    <submittedName>
        <fullName evidence="2">Uncharacterized protein</fullName>
    </submittedName>
</protein>
<comment type="caution">
    <text evidence="2">The sequence shown here is derived from an EMBL/GenBank/DDBJ whole genome shotgun (WGS) entry which is preliminary data.</text>
</comment>
<evidence type="ECO:0000256" key="1">
    <source>
        <dbReference type="SAM" id="MobiDB-lite"/>
    </source>
</evidence>
<proteinExistence type="predicted"/>